<sequence length="191" mass="21924">MSRRFFLVVRNMDITNRSEVTRRVEEEIANTGDHPQENQAPPQENQAPPQEQVPLGDQAPVIPQSMMDGDIRSTFVTLDQAMTTQALDIATQAQIMTAKSNWEVRPRVNQNSSTMVSRLWDFTRMSPPMFFGSEVHEDPQDLFDEIYKTMSDMGLISNEKVELDAYQLKDVAQTWFTQWKDNRALIEAPIS</sequence>
<comment type="caution">
    <text evidence="2">The sequence shown here is derived from an EMBL/GenBank/DDBJ whole genome shotgun (WGS) entry which is preliminary data.</text>
</comment>
<protein>
    <submittedName>
        <fullName evidence="2">Uncharacterized protein</fullName>
    </submittedName>
</protein>
<name>A0A6N2BTW5_SOLCI</name>
<reference evidence="2" key="1">
    <citation type="submission" date="2019-05" db="EMBL/GenBank/DDBJ databases">
        <title>The de novo reference genome and transcriptome assemblies of the wild tomato species Solanum chilense.</title>
        <authorList>
            <person name="Stam R."/>
            <person name="Nosenko T."/>
            <person name="Hoerger A.C."/>
            <person name="Stephan W."/>
            <person name="Seidel M.A."/>
            <person name="Kuhn J.M.M."/>
            <person name="Haberer G."/>
            <person name="Tellier A."/>
        </authorList>
    </citation>
    <scope>NUCLEOTIDE SEQUENCE</scope>
    <source>
        <tissue evidence="2">Mature leaves</tissue>
    </source>
</reference>
<gene>
    <name evidence="2" type="ORF">EJD97_007489</name>
</gene>
<organism evidence="2">
    <name type="scientific">Solanum chilense</name>
    <name type="common">Tomato</name>
    <name type="synonym">Lycopersicon chilense</name>
    <dbReference type="NCBI Taxonomy" id="4083"/>
    <lineage>
        <taxon>Eukaryota</taxon>
        <taxon>Viridiplantae</taxon>
        <taxon>Streptophyta</taxon>
        <taxon>Embryophyta</taxon>
        <taxon>Tracheophyta</taxon>
        <taxon>Spermatophyta</taxon>
        <taxon>Magnoliopsida</taxon>
        <taxon>eudicotyledons</taxon>
        <taxon>Gunneridae</taxon>
        <taxon>Pentapetalae</taxon>
        <taxon>asterids</taxon>
        <taxon>lamiids</taxon>
        <taxon>Solanales</taxon>
        <taxon>Solanaceae</taxon>
        <taxon>Solanoideae</taxon>
        <taxon>Solaneae</taxon>
        <taxon>Solanum</taxon>
        <taxon>Solanum subgen. Lycopersicon</taxon>
    </lineage>
</organism>
<feature type="compositionally biased region" description="Low complexity" evidence="1">
    <location>
        <begin position="37"/>
        <end position="52"/>
    </location>
</feature>
<evidence type="ECO:0000313" key="2">
    <source>
        <dbReference type="EMBL" id="TMW96361.1"/>
    </source>
</evidence>
<dbReference type="AlphaFoldDB" id="A0A6N2BTW5"/>
<proteinExistence type="predicted"/>
<feature type="region of interest" description="Disordered" evidence="1">
    <location>
        <begin position="30"/>
        <end position="65"/>
    </location>
</feature>
<evidence type="ECO:0000256" key="1">
    <source>
        <dbReference type="SAM" id="MobiDB-lite"/>
    </source>
</evidence>
<accession>A0A6N2BTW5</accession>
<dbReference type="EMBL" id="RXGB01002091">
    <property type="protein sequence ID" value="TMW96361.1"/>
    <property type="molecule type" value="Genomic_DNA"/>
</dbReference>